<dbReference type="AlphaFoldDB" id="A0A0C3E9Y5"/>
<organism evidence="2 3">
    <name type="scientific">Scleroderma citrinum Foug A</name>
    <dbReference type="NCBI Taxonomy" id="1036808"/>
    <lineage>
        <taxon>Eukaryota</taxon>
        <taxon>Fungi</taxon>
        <taxon>Dikarya</taxon>
        <taxon>Basidiomycota</taxon>
        <taxon>Agaricomycotina</taxon>
        <taxon>Agaricomycetes</taxon>
        <taxon>Agaricomycetidae</taxon>
        <taxon>Boletales</taxon>
        <taxon>Sclerodermatineae</taxon>
        <taxon>Sclerodermataceae</taxon>
        <taxon>Scleroderma</taxon>
    </lineage>
</organism>
<gene>
    <name evidence="2" type="ORF">SCLCIDRAFT_23207</name>
</gene>
<protein>
    <submittedName>
        <fullName evidence="2">Uncharacterized protein</fullName>
    </submittedName>
</protein>
<reference evidence="2 3" key="1">
    <citation type="submission" date="2014-04" db="EMBL/GenBank/DDBJ databases">
        <authorList>
            <consortium name="DOE Joint Genome Institute"/>
            <person name="Kuo A."/>
            <person name="Kohler A."/>
            <person name="Nagy L.G."/>
            <person name="Floudas D."/>
            <person name="Copeland A."/>
            <person name="Barry K.W."/>
            <person name="Cichocki N."/>
            <person name="Veneault-Fourrey C."/>
            <person name="LaButti K."/>
            <person name="Lindquist E.A."/>
            <person name="Lipzen A."/>
            <person name="Lundell T."/>
            <person name="Morin E."/>
            <person name="Murat C."/>
            <person name="Sun H."/>
            <person name="Tunlid A."/>
            <person name="Henrissat B."/>
            <person name="Grigoriev I.V."/>
            <person name="Hibbett D.S."/>
            <person name="Martin F."/>
            <person name="Nordberg H.P."/>
            <person name="Cantor M.N."/>
            <person name="Hua S.X."/>
        </authorList>
    </citation>
    <scope>NUCLEOTIDE SEQUENCE [LARGE SCALE GENOMIC DNA]</scope>
    <source>
        <strain evidence="2 3">Foug A</strain>
    </source>
</reference>
<dbReference type="STRING" id="1036808.A0A0C3E9Y5"/>
<accession>A0A0C3E9Y5</accession>
<evidence type="ECO:0000313" key="2">
    <source>
        <dbReference type="EMBL" id="KIM64801.1"/>
    </source>
</evidence>
<name>A0A0C3E9Y5_9AGAM</name>
<dbReference type="InterPro" id="IPR041078">
    <property type="entry name" value="Plavaka"/>
</dbReference>
<dbReference type="Proteomes" id="UP000053989">
    <property type="component" value="Unassembled WGS sequence"/>
</dbReference>
<reference evidence="3" key="2">
    <citation type="submission" date="2015-01" db="EMBL/GenBank/DDBJ databases">
        <title>Evolutionary Origins and Diversification of the Mycorrhizal Mutualists.</title>
        <authorList>
            <consortium name="DOE Joint Genome Institute"/>
            <consortium name="Mycorrhizal Genomics Consortium"/>
            <person name="Kohler A."/>
            <person name="Kuo A."/>
            <person name="Nagy L.G."/>
            <person name="Floudas D."/>
            <person name="Copeland A."/>
            <person name="Barry K.W."/>
            <person name="Cichocki N."/>
            <person name="Veneault-Fourrey C."/>
            <person name="LaButti K."/>
            <person name="Lindquist E.A."/>
            <person name="Lipzen A."/>
            <person name="Lundell T."/>
            <person name="Morin E."/>
            <person name="Murat C."/>
            <person name="Riley R."/>
            <person name="Ohm R."/>
            <person name="Sun H."/>
            <person name="Tunlid A."/>
            <person name="Henrissat B."/>
            <person name="Grigoriev I.V."/>
            <person name="Hibbett D.S."/>
            <person name="Martin F."/>
        </authorList>
    </citation>
    <scope>NUCLEOTIDE SEQUENCE [LARGE SCALE GENOMIC DNA]</scope>
    <source>
        <strain evidence="3">Foug A</strain>
    </source>
</reference>
<proteinExistence type="predicted"/>
<feature type="region of interest" description="Disordered" evidence="1">
    <location>
        <begin position="100"/>
        <end position="124"/>
    </location>
</feature>
<keyword evidence="3" id="KW-1185">Reference proteome</keyword>
<dbReference type="Pfam" id="PF18759">
    <property type="entry name" value="Plavaka"/>
    <property type="match status" value="1"/>
</dbReference>
<evidence type="ECO:0000313" key="3">
    <source>
        <dbReference type="Proteomes" id="UP000053989"/>
    </source>
</evidence>
<evidence type="ECO:0000256" key="1">
    <source>
        <dbReference type="SAM" id="MobiDB-lite"/>
    </source>
</evidence>
<dbReference type="EMBL" id="KN822026">
    <property type="protein sequence ID" value="KIM64801.1"/>
    <property type="molecule type" value="Genomic_DNA"/>
</dbReference>
<dbReference type="HOGENOM" id="CLU_002498_1_0_1"/>
<dbReference type="OrthoDB" id="3208495at2759"/>
<dbReference type="InParanoid" id="A0A0C3E9Y5"/>
<sequence>MVEICCPSCHKTVKGEHGLSIHLSRWCPKKDSFHDEILRKHREDVDTAVLEAQRRTRLLAEQEQEQIRIQQAQDALRAQCVQEFESMAYDGPDLGEDIVCRPSGLPSQQRRLPRRYRDDPPPLPIPVPNPTLEELGEQSYMHDVVFGPEIDMDIDPIPSPTPSRHAASFVHTQSDGNDLFRQYLDRFPSHDPENSTMLSRLCDGPTFQRKEADEDTNLPASTLMSLRQNYFEPFLNATVWRLMNWFYNSSTQKSIEDLNRLVHDVILADDFDADDLHRFNAQRETRRLDDAPNDPSSSFFAADGWHTTSVSIRLPCEKVKQAEDQAPQFQVEGLHYCKITEVVKSAFEEPAAEAYHTTPYKLFWQPDKSQSPERVITELYTADAMLEEHAKIKSDAAKVPGCNLETVIASIMLWSDSTHLASFGNAALWPIYLFVGNQSKYTRAKPSAFAAHHLAYIPKLSDTIQDFYMKTFGISATAAVLTHCKRELMQAIWSFLLDSDFLHAYEYGMVIKFADGVFRRVFLRLFTYAADYPEKILLACMKFLGKCPCPRCLITKDKIYKLGTKADQWTRNKRAHVDDKRRRWSIDNVRKAIFEAGWSIVSKVVENIIGPKSLVPTRNAFSEKLSQLGFNFYSLFVPDFMHEFELGVWKATITHLIRILFEVGENTVQQLNARFSANVSNLSKLAARDFEDILQCAIPVFDGLLSEPYNGIILDLLFELATWHAFGKLRLHTETTLFHFENSTT</sequence>